<protein>
    <submittedName>
        <fullName evidence="1">Uncharacterized protein</fullName>
    </submittedName>
</protein>
<keyword evidence="2" id="KW-1185">Reference proteome</keyword>
<organism evidence="1 2">
    <name type="scientific">Apteryx owenii</name>
    <name type="common">Little spotted kiwi</name>
    <dbReference type="NCBI Taxonomy" id="8824"/>
    <lineage>
        <taxon>Eukaryota</taxon>
        <taxon>Metazoa</taxon>
        <taxon>Chordata</taxon>
        <taxon>Craniata</taxon>
        <taxon>Vertebrata</taxon>
        <taxon>Euteleostomi</taxon>
        <taxon>Archelosauria</taxon>
        <taxon>Archosauria</taxon>
        <taxon>Dinosauria</taxon>
        <taxon>Saurischia</taxon>
        <taxon>Theropoda</taxon>
        <taxon>Coelurosauria</taxon>
        <taxon>Aves</taxon>
        <taxon>Palaeognathae</taxon>
        <taxon>Apterygiformes</taxon>
        <taxon>Apterygidae</taxon>
        <taxon>Apteryx</taxon>
    </lineage>
</organism>
<dbReference type="Ensembl" id="ENSAOWT00000025177.1">
    <property type="protein sequence ID" value="ENSAOWP00000022222.1"/>
    <property type="gene ID" value="ENSAOWG00000015023.1"/>
</dbReference>
<name>A0A8B9QAV4_APTOW</name>
<reference evidence="1" key="1">
    <citation type="submission" date="2025-08" db="UniProtKB">
        <authorList>
            <consortium name="Ensembl"/>
        </authorList>
    </citation>
    <scope>IDENTIFICATION</scope>
</reference>
<reference evidence="1" key="2">
    <citation type="submission" date="2025-09" db="UniProtKB">
        <authorList>
            <consortium name="Ensembl"/>
        </authorList>
    </citation>
    <scope>IDENTIFICATION</scope>
</reference>
<evidence type="ECO:0000313" key="1">
    <source>
        <dbReference type="Ensembl" id="ENSAOWP00000022222.1"/>
    </source>
</evidence>
<evidence type="ECO:0000313" key="2">
    <source>
        <dbReference type="Proteomes" id="UP000694424"/>
    </source>
</evidence>
<sequence>LRAERIWGGVAAGIAGEAPTAGREKDTFDYIQLKKCKPKDQSK</sequence>
<dbReference type="AlphaFoldDB" id="A0A8B9QAV4"/>
<dbReference type="Proteomes" id="UP000694424">
    <property type="component" value="Unplaced"/>
</dbReference>
<proteinExistence type="predicted"/>
<accession>A0A8B9QAV4</accession>